<dbReference type="PROSITE" id="PS50054">
    <property type="entry name" value="TYR_PHOSPHATASE_DUAL"/>
    <property type="match status" value="1"/>
</dbReference>
<dbReference type="GO" id="GO:0004722">
    <property type="term" value="F:protein serine/threonine phosphatase activity"/>
    <property type="evidence" value="ECO:0007669"/>
    <property type="project" value="UniProtKB-EC"/>
</dbReference>
<comment type="function">
    <text evidence="14">Protein phosphatase which regulates actin filament dynamics. Dephosphorylates and activates the actin binding/depolymerizing factor cofilin, which subsequently binds to actin filaments and stimulates their disassembly. Inhibitory phosphorylation of cofilin is mediated by LIMK1, which may also be dephosphorylated and inactivated by this protein.</text>
</comment>
<dbReference type="PANTHER" id="PTHR45864">
    <property type="entry name" value="SLINGSHOT PROTEIN PHOSPHATASE HOMOLOG"/>
    <property type="match status" value="1"/>
</dbReference>
<evidence type="ECO:0000256" key="12">
    <source>
        <dbReference type="ARBA" id="ARBA00023212"/>
    </source>
</evidence>
<feature type="domain" description="Tyrosine specific protein phosphatases" evidence="19">
    <location>
        <begin position="327"/>
        <end position="384"/>
    </location>
</feature>
<dbReference type="GO" id="GO:0005856">
    <property type="term" value="C:cytoskeleton"/>
    <property type="evidence" value="ECO:0007669"/>
    <property type="project" value="UniProtKB-SubCell"/>
</dbReference>
<reference evidence="21" key="1">
    <citation type="journal article" date="2023" name="DNA Res.">
        <title>Chromosome-level genome assembly of Phrynocephalus forsythii using third-generation DNA sequencing and Hi-C analysis.</title>
        <authorList>
            <person name="Qi Y."/>
            <person name="Zhao W."/>
            <person name="Zhao Y."/>
            <person name="Niu C."/>
            <person name="Cao S."/>
            <person name="Zhang Y."/>
        </authorList>
    </citation>
    <scope>NUCLEOTIDE SEQUENCE</scope>
    <source>
        <tissue evidence="21">Muscle</tissue>
    </source>
</reference>
<evidence type="ECO:0000256" key="14">
    <source>
        <dbReference type="ARBA" id="ARBA00056712"/>
    </source>
</evidence>
<name>A0A9Q1ATQ2_9SAUR</name>
<dbReference type="GO" id="GO:0030837">
    <property type="term" value="P:negative regulation of actin filament polymerization"/>
    <property type="evidence" value="ECO:0007669"/>
    <property type="project" value="InterPro"/>
</dbReference>
<keyword evidence="12" id="KW-0206">Cytoskeleton</keyword>
<keyword evidence="7" id="KW-0597">Phosphoprotein</keyword>
<dbReference type="InterPro" id="IPR000387">
    <property type="entry name" value="Tyr_Pase_dom"/>
</dbReference>
<dbReference type="GO" id="GO:0003779">
    <property type="term" value="F:actin binding"/>
    <property type="evidence" value="ECO:0007669"/>
    <property type="project" value="UniProtKB-KW"/>
</dbReference>
<dbReference type="InterPro" id="IPR029021">
    <property type="entry name" value="Prot-tyrosine_phosphatase-like"/>
</dbReference>
<gene>
    <name evidence="21" type="ORF">JRQ81_007919</name>
</gene>
<evidence type="ECO:0000259" key="18">
    <source>
        <dbReference type="PROSITE" id="PS50054"/>
    </source>
</evidence>
<dbReference type="EC" id="3.1.3.16" evidence="5"/>
<evidence type="ECO:0000256" key="2">
    <source>
        <dbReference type="ARBA" id="ARBA00004245"/>
    </source>
</evidence>
<accession>A0A9Q1ATQ2</accession>
<dbReference type="Pfam" id="PF23040">
    <property type="entry name" value="PH_SSH1-like_1st"/>
    <property type="match status" value="1"/>
</dbReference>
<dbReference type="PROSITE" id="PS00383">
    <property type="entry name" value="TYR_PHOSPHATASE_1"/>
    <property type="match status" value="1"/>
</dbReference>
<dbReference type="SUPFAM" id="SSF109715">
    <property type="entry name" value="DEK C-terminal domain"/>
    <property type="match status" value="1"/>
</dbReference>
<evidence type="ECO:0000313" key="22">
    <source>
        <dbReference type="Proteomes" id="UP001142489"/>
    </source>
</evidence>
<feature type="region of interest" description="Disordered" evidence="17">
    <location>
        <begin position="604"/>
        <end position="734"/>
    </location>
</feature>
<dbReference type="InterPro" id="IPR043587">
    <property type="entry name" value="Phosphatase_SSH-like"/>
</dbReference>
<comment type="caution">
    <text evidence="21">The sequence shown here is derived from an EMBL/GenBank/DDBJ whole genome shotgun (WGS) entry which is preliminary data.</text>
</comment>
<dbReference type="Gene3D" id="3.90.190.10">
    <property type="entry name" value="Protein tyrosine phosphatase superfamily"/>
    <property type="match status" value="1"/>
</dbReference>
<dbReference type="GO" id="GO:0032154">
    <property type="term" value="C:cleavage furrow"/>
    <property type="evidence" value="ECO:0007669"/>
    <property type="project" value="UniProtKB-SubCell"/>
</dbReference>
<evidence type="ECO:0000256" key="1">
    <source>
        <dbReference type="ARBA" id="ARBA00004214"/>
    </source>
</evidence>
<dbReference type="Proteomes" id="UP001142489">
    <property type="component" value="Unassembled WGS sequence"/>
</dbReference>
<keyword evidence="6" id="KW-0963">Cytoplasm</keyword>
<dbReference type="PROSITE" id="PS50056">
    <property type="entry name" value="TYR_PHOSPHATASE_2"/>
    <property type="match status" value="1"/>
</dbReference>
<feature type="compositionally biased region" description="Basic and acidic residues" evidence="17">
    <location>
        <begin position="724"/>
        <end position="734"/>
    </location>
</feature>
<proteinExistence type="inferred from homology"/>
<sequence length="869" mass="97635">MVKGAALFLQQGNSPQGPRSLPHPHKHAGDLPQHLQVMINLLRCEDRIKLAVRLESAWADRVRYMVVVYSNGRQDTEENILLGVDFSSKESKSCTIGMVLRLWSDTKIHLDGDGGFSVSTAGKMHIFKPVSVQAMWSALQILHKACEVARRYNYFPGGMALVWATYYESCIASEQSCLNEWNAMQDLESTRPDSPALYVDKPTERERAERLIKAKLRSIMMSKDLENITSKEIRNELEKQMSCNLKEFKEFIDNEMLLILGQMDKPSLIFDHLYLGSEWNASNLEELRGSGVDYILNVTREIDNFFPGMFAYHNIRVYDEETTDLLAHWNEAYRFINKAKRNRSKCLVHCKMGVSRSASTVIAYTMKEFGWSLEKAYNYVKQKRSIARPNAGFMRQLQEYQGILDASKQRHNKLWKQQPEDSLRQSLEGQGGVGSFFLDSFDVDLDPPGCPPAFPDPGGSEDPRDFHDRFRSLSDSLPGSRESFFQVEDLEREVLLEEAESAPSADLPVAELSEGSQTEQPKAEEKADPTPLGERKSRKKQPPEAGGVPRHGALPRLAVQKEEDSREEKATERPLFHHDDALFGILYKVKPPYKSCAECMYPSVGPPAEAFGEPQGGSPRPAPRCRNSAVCTQPSFLPPGAPAFPQQPFCPPPPRETRGAKTNSWPSALAGSDSPGGGPGKPEPSWATCEASEKAKEAPKAPGGGALLGGRHSLGERGPTLLPEESKEDAWLRKESRPAKDLKCFLFGKEPEKPPTNSYLMQHQESLLQLQKAGLVRKHTKELERLKSFPAEPPAQAKEGPGPPSPKKLRSWQPLARPRGRLWGHRCRCFWGRLRPRAVPRSCLHPFFLPLPLLRRPPRPSRRPTPAPW</sequence>
<keyword evidence="11" id="KW-0009">Actin-binding</keyword>
<dbReference type="InterPro" id="IPR020422">
    <property type="entry name" value="TYR_PHOSPHATASE_DUAL_dom"/>
</dbReference>
<evidence type="ECO:0000256" key="8">
    <source>
        <dbReference type="ARBA" id="ARBA00022801"/>
    </source>
</evidence>
<evidence type="ECO:0000259" key="19">
    <source>
        <dbReference type="PROSITE" id="PS50056"/>
    </source>
</evidence>
<evidence type="ECO:0000256" key="10">
    <source>
        <dbReference type="ARBA" id="ARBA00022990"/>
    </source>
</evidence>
<evidence type="ECO:0000256" key="7">
    <source>
        <dbReference type="ARBA" id="ARBA00022553"/>
    </source>
</evidence>
<comment type="catalytic activity">
    <reaction evidence="13">
        <text>O-phospho-L-threonyl-[protein] + H2O = L-threonyl-[protein] + phosphate</text>
        <dbReference type="Rhea" id="RHEA:47004"/>
        <dbReference type="Rhea" id="RHEA-COMP:11060"/>
        <dbReference type="Rhea" id="RHEA-COMP:11605"/>
        <dbReference type="ChEBI" id="CHEBI:15377"/>
        <dbReference type="ChEBI" id="CHEBI:30013"/>
        <dbReference type="ChEBI" id="CHEBI:43474"/>
        <dbReference type="ChEBI" id="CHEBI:61977"/>
        <dbReference type="EC" id="3.1.3.16"/>
    </reaction>
</comment>
<feature type="compositionally biased region" description="Basic and acidic residues" evidence="17">
    <location>
        <begin position="559"/>
        <end position="573"/>
    </location>
</feature>
<protein>
    <recommendedName>
        <fullName evidence="15">Protein phosphatase Slingshot homolog 1</fullName>
        <ecNumber evidence="5">3.1.3.16</ecNumber>
    </recommendedName>
    <alternativeName>
        <fullName evidence="16">SSH-like protein 1</fullName>
    </alternativeName>
</protein>
<organism evidence="21 22">
    <name type="scientific">Phrynocephalus forsythii</name>
    <dbReference type="NCBI Taxonomy" id="171643"/>
    <lineage>
        <taxon>Eukaryota</taxon>
        <taxon>Metazoa</taxon>
        <taxon>Chordata</taxon>
        <taxon>Craniata</taxon>
        <taxon>Vertebrata</taxon>
        <taxon>Euteleostomi</taxon>
        <taxon>Lepidosauria</taxon>
        <taxon>Squamata</taxon>
        <taxon>Bifurcata</taxon>
        <taxon>Unidentata</taxon>
        <taxon>Episquamata</taxon>
        <taxon>Toxicofera</taxon>
        <taxon>Iguania</taxon>
        <taxon>Acrodonta</taxon>
        <taxon>Agamidae</taxon>
        <taxon>Agaminae</taxon>
        <taxon>Phrynocephalus</taxon>
    </lineage>
</organism>
<dbReference type="InterPro" id="IPR043588">
    <property type="entry name" value="SSH-N"/>
</dbReference>
<keyword evidence="9" id="KW-0904">Protein phosphatase</keyword>
<evidence type="ECO:0000313" key="21">
    <source>
        <dbReference type="EMBL" id="KAJ7309846.1"/>
    </source>
</evidence>
<evidence type="ECO:0000256" key="13">
    <source>
        <dbReference type="ARBA" id="ARBA00048336"/>
    </source>
</evidence>
<dbReference type="PROSITE" id="PS51998">
    <property type="entry name" value="DEK_C"/>
    <property type="match status" value="1"/>
</dbReference>
<dbReference type="Pfam" id="PF08766">
    <property type="entry name" value="DEK_C"/>
    <property type="match status" value="1"/>
</dbReference>
<evidence type="ECO:0000259" key="20">
    <source>
        <dbReference type="PROSITE" id="PS51998"/>
    </source>
</evidence>
<dbReference type="OrthoDB" id="5779068at2759"/>
<dbReference type="FunFam" id="3.90.190.10:FF:000004">
    <property type="entry name" value="Protein phosphatase Slingshot homolog 2"/>
    <property type="match status" value="1"/>
</dbReference>
<feature type="domain" description="DEK-C" evidence="20">
    <location>
        <begin position="206"/>
        <end position="261"/>
    </location>
</feature>
<keyword evidence="8" id="KW-0378">Hydrolase</keyword>
<dbReference type="GO" id="GO:0030496">
    <property type="term" value="C:midbody"/>
    <property type="evidence" value="ECO:0007669"/>
    <property type="project" value="UniProtKB-SubCell"/>
</dbReference>
<evidence type="ECO:0000256" key="5">
    <source>
        <dbReference type="ARBA" id="ARBA00013081"/>
    </source>
</evidence>
<evidence type="ECO:0000256" key="16">
    <source>
        <dbReference type="ARBA" id="ARBA00076772"/>
    </source>
</evidence>
<evidence type="ECO:0000256" key="11">
    <source>
        <dbReference type="ARBA" id="ARBA00023203"/>
    </source>
</evidence>
<feature type="compositionally biased region" description="Basic and acidic residues" evidence="17">
    <location>
        <begin position="461"/>
        <end position="472"/>
    </location>
</feature>
<dbReference type="SUPFAM" id="SSF52799">
    <property type="entry name" value="(Phosphotyrosine protein) phosphatases II"/>
    <property type="match status" value="1"/>
</dbReference>
<dbReference type="Pfam" id="PF00782">
    <property type="entry name" value="DSPc"/>
    <property type="match status" value="1"/>
</dbReference>
<dbReference type="FunFam" id="1.10.10.60:FF:000423">
    <property type="entry name" value="Slingshot protein phosphatase 1a"/>
    <property type="match status" value="1"/>
</dbReference>
<dbReference type="PANTHER" id="PTHR45864:SF5">
    <property type="entry name" value="PROTEIN PHOSPHATASE SLINGSHOT HOMOLOG 1"/>
    <property type="match status" value="1"/>
</dbReference>
<evidence type="ECO:0000256" key="3">
    <source>
        <dbReference type="ARBA" id="ARBA00004626"/>
    </source>
</evidence>
<evidence type="ECO:0000256" key="9">
    <source>
        <dbReference type="ARBA" id="ARBA00022912"/>
    </source>
</evidence>
<feature type="domain" description="Tyrosine-protein phosphatase" evidence="18">
    <location>
        <begin position="265"/>
        <end position="406"/>
    </location>
</feature>
<keyword evidence="22" id="KW-1185">Reference proteome</keyword>
<keyword evidence="10" id="KW-0007">Acetylation</keyword>
<dbReference type="InterPro" id="IPR016130">
    <property type="entry name" value="Tyr_Pase_AS"/>
</dbReference>
<feature type="region of interest" description="Disordered" evidence="17">
    <location>
        <begin position="784"/>
        <end position="814"/>
    </location>
</feature>
<dbReference type="CDD" id="cd11652">
    <property type="entry name" value="SSH-N"/>
    <property type="match status" value="1"/>
</dbReference>
<dbReference type="AlphaFoldDB" id="A0A9Q1ATQ2"/>
<dbReference type="InterPro" id="IPR000340">
    <property type="entry name" value="Dual-sp_phosphatase_cat-dom"/>
</dbReference>
<feature type="region of interest" description="Disordered" evidence="17">
    <location>
        <begin position="499"/>
        <end position="573"/>
    </location>
</feature>
<evidence type="ECO:0000256" key="17">
    <source>
        <dbReference type="SAM" id="MobiDB-lite"/>
    </source>
</evidence>
<dbReference type="SMART" id="SM00195">
    <property type="entry name" value="DSPc"/>
    <property type="match status" value="1"/>
</dbReference>
<dbReference type="InterPro" id="IPR014876">
    <property type="entry name" value="DEK_C"/>
</dbReference>
<dbReference type="EMBL" id="JAPFRF010000016">
    <property type="protein sequence ID" value="KAJ7309846.1"/>
    <property type="molecule type" value="Genomic_DNA"/>
</dbReference>
<comment type="subcellular location">
    <subcellularLocation>
        <location evidence="3">Cleavage furrow</location>
    </subcellularLocation>
    <subcellularLocation>
        <location evidence="2">Cytoplasm</location>
        <location evidence="2">Cytoskeleton</location>
    </subcellularLocation>
    <subcellularLocation>
        <location evidence="1">Midbody</location>
    </subcellularLocation>
</comment>
<evidence type="ECO:0000256" key="15">
    <source>
        <dbReference type="ARBA" id="ARBA00067363"/>
    </source>
</evidence>
<evidence type="ECO:0000256" key="6">
    <source>
        <dbReference type="ARBA" id="ARBA00022490"/>
    </source>
</evidence>
<comment type="similarity">
    <text evidence="4">Belongs to the protein-tyrosine phosphatase family.</text>
</comment>
<feature type="region of interest" description="Disordered" evidence="17">
    <location>
        <begin position="447"/>
        <end position="478"/>
    </location>
</feature>
<evidence type="ECO:0000256" key="4">
    <source>
        <dbReference type="ARBA" id="ARBA00009580"/>
    </source>
</evidence>